<organism evidence="3 4">
    <name type="scientific">Prorocentrum cordatum</name>
    <dbReference type="NCBI Taxonomy" id="2364126"/>
    <lineage>
        <taxon>Eukaryota</taxon>
        <taxon>Sar</taxon>
        <taxon>Alveolata</taxon>
        <taxon>Dinophyceae</taxon>
        <taxon>Prorocentrales</taxon>
        <taxon>Prorocentraceae</taxon>
        <taxon>Prorocentrum</taxon>
    </lineage>
</organism>
<evidence type="ECO:0000313" key="4">
    <source>
        <dbReference type="Proteomes" id="UP001189429"/>
    </source>
</evidence>
<evidence type="ECO:0000256" key="2">
    <source>
        <dbReference type="SAM" id="Phobius"/>
    </source>
</evidence>
<keyword evidence="2" id="KW-0812">Transmembrane</keyword>
<keyword evidence="2" id="KW-0472">Membrane</keyword>
<keyword evidence="2" id="KW-1133">Transmembrane helix</keyword>
<feature type="transmembrane region" description="Helical" evidence="2">
    <location>
        <begin position="73"/>
        <end position="95"/>
    </location>
</feature>
<keyword evidence="4" id="KW-1185">Reference proteome</keyword>
<reference evidence="3" key="1">
    <citation type="submission" date="2023-10" db="EMBL/GenBank/DDBJ databases">
        <authorList>
            <person name="Chen Y."/>
            <person name="Shah S."/>
            <person name="Dougan E. K."/>
            <person name="Thang M."/>
            <person name="Chan C."/>
        </authorList>
    </citation>
    <scope>NUCLEOTIDE SEQUENCE [LARGE SCALE GENOMIC DNA]</scope>
</reference>
<name>A0ABN9XEL7_9DINO</name>
<evidence type="ECO:0000313" key="3">
    <source>
        <dbReference type="EMBL" id="CAK0898085.1"/>
    </source>
</evidence>
<feature type="region of interest" description="Disordered" evidence="1">
    <location>
        <begin position="229"/>
        <end position="256"/>
    </location>
</feature>
<comment type="caution">
    <text evidence="3">The sequence shown here is derived from an EMBL/GenBank/DDBJ whole genome shotgun (WGS) entry which is preliminary data.</text>
</comment>
<evidence type="ECO:0000256" key="1">
    <source>
        <dbReference type="SAM" id="MobiDB-lite"/>
    </source>
</evidence>
<dbReference type="Proteomes" id="UP001189429">
    <property type="component" value="Unassembled WGS sequence"/>
</dbReference>
<feature type="transmembrane region" description="Helical" evidence="2">
    <location>
        <begin position="131"/>
        <end position="151"/>
    </location>
</feature>
<accession>A0ABN9XEL7</accession>
<dbReference type="EMBL" id="CAUYUJ010020426">
    <property type="protein sequence ID" value="CAK0898085.1"/>
    <property type="molecule type" value="Genomic_DNA"/>
</dbReference>
<gene>
    <name evidence="3" type="ORF">PCOR1329_LOCUS76070</name>
</gene>
<proteinExistence type="predicted"/>
<protein>
    <submittedName>
        <fullName evidence="3">Uncharacterized protein</fullName>
    </submittedName>
</protein>
<sequence>MGVDELCHGLPVGENLMRLARPRGTVGFLVSSVGSLLALSVRGPVEDQLEAALGRNPQDSWPPACWLPHVRSWLVVVLLVLILVVDAGGLVSIVLSRRGHAFPHNEGRRACTWLASPRVINFWWMGSSATFVAQACALPFYAGLFMLLLIVSRVCRRDAGTCAASLAREARRELPALDAEGYCSSGGDDSDPVRFFLLAAILTVLGQATMAASLNAEWERLSEELHYYQEHDHDGDPDDPGDPGDHTDESADYDVA</sequence>